<dbReference type="SUPFAM" id="SSF52922">
    <property type="entry name" value="TK C-terminal domain-like"/>
    <property type="match status" value="1"/>
</dbReference>
<dbReference type="PANTHER" id="PTHR43257:SF2">
    <property type="entry name" value="PYRUVATE DEHYDROGENASE E1 COMPONENT SUBUNIT BETA"/>
    <property type="match status" value="1"/>
</dbReference>
<evidence type="ECO:0000256" key="3">
    <source>
        <dbReference type="ARBA" id="ARBA00023052"/>
    </source>
</evidence>
<dbReference type="FunFam" id="3.40.50.920:FF:000001">
    <property type="entry name" value="Pyruvate dehydrogenase E1 beta subunit"/>
    <property type="match status" value="1"/>
</dbReference>
<evidence type="ECO:0000313" key="6">
    <source>
        <dbReference type="Proteomes" id="UP000317691"/>
    </source>
</evidence>
<evidence type="ECO:0000313" key="5">
    <source>
        <dbReference type="EMBL" id="TMQ66087.1"/>
    </source>
</evidence>
<keyword evidence="2" id="KW-0560">Oxidoreductase</keyword>
<dbReference type="AlphaFoldDB" id="A0A538TR31"/>
<dbReference type="Gene3D" id="3.40.50.920">
    <property type="match status" value="1"/>
</dbReference>
<dbReference type="SUPFAM" id="SSF52518">
    <property type="entry name" value="Thiamin diphosphate-binding fold (THDP-binding)"/>
    <property type="match status" value="1"/>
</dbReference>
<dbReference type="Gene3D" id="3.40.50.970">
    <property type="match status" value="1"/>
</dbReference>
<dbReference type="Proteomes" id="UP000317691">
    <property type="component" value="Unassembled WGS sequence"/>
</dbReference>
<organism evidence="5 6">
    <name type="scientific">Eiseniibacteriota bacterium</name>
    <dbReference type="NCBI Taxonomy" id="2212470"/>
    <lineage>
        <taxon>Bacteria</taxon>
        <taxon>Candidatus Eiseniibacteriota</taxon>
    </lineage>
</organism>
<dbReference type="InterPro" id="IPR005475">
    <property type="entry name" value="Transketolase-like_Pyr-bd"/>
</dbReference>
<gene>
    <name evidence="5" type="ORF">E6K79_03710</name>
</gene>
<evidence type="ECO:0000259" key="4">
    <source>
        <dbReference type="SMART" id="SM00861"/>
    </source>
</evidence>
<dbReference type="FunFam" id="3.40.50.970:FF:000001">
    <property type="entry name" value="Pyruvate dehydrogenase E1 beta subunit"/>
    <property type="match status" value="1"/>
</dbReference>
<comment type="cofactor">
    <cofactor evidence="1">
        <name>thiamine diphosphate</name>
        <dbReference type="ChEBI" id="CHEBI:58937"/>
    </cofactor>
</comment>
<dbReference type="NCBIfam" id="NF006667">
    <property type="entry name" value="PRK09212.1"/>
    <property type="match status" value="1"/>
</dbReference>
<proteinExistence type="predicted"/>
<dbReference type="EMBL" id="VBOZ01000010">
    <property type="protein sequence ID" value="TMQ66087.1"/>
    <property type="molecule type" value="Genomic_DNA"/>
</dbReference>
<dbReference type="PANTHER" id="PTHR43257">
    <property type="entry name" value="PYRUVATE DEHYDROGENASE E1 COMPONENT BETA SUBUNIT"/>
    <property type="match status" value="1"/>
</dbReference>
<dbReference type="InterPro" id="IPR033248">
    <property type="entry name" value="Transketolase_C"/>
</dbReference>
<reference evidence="5 6" key="1">
    <citation type="journal article" date="2019" name="Nat. Microbiol.">
        <title>Mediterranean grassland soil C-N compound turnover is dependent on rainfall and depth, and is mediated by genomically divergent microorganisms.</title>
        <authorList>
            <person name="Diamond S."/>
            <person name="Andeer P.F."/>
            <person name="Li Z."/>
            <person name="Crits-Christoph A."/>
            <person name="Burstein D."/>
            <person name="Anantharaman K."/>
            <person name="Lane K.R."/>
            <person name="Thomas B.C."/>
            <person name="Pan C."/>
            <person name="Northen T.R."/>
            <person name="Banfield J.F."/>
        </authorList>
    </citation>
    <scope>NUCLEOTIDE SEQUENCE [LARGE SCALE GENOMIC DNA]</scope>
    <source>
        <strain evidence="5">WS_9</strain>
    </source>
</reference>
<sequence length="340" mass="36970">MDRAQGPAAASADVKTMTLIEAITQGLAEEMERDERIFLIGEDIGSYGGVFKATRGLYERFGPMRVIDSPISENFLVQGMIGAAIAGLIPSPEIQFDDFISLAVDGIVEHAAKMRYRSGGMFTCPMVIRCCYGGAVGGGIYHSQSNASWFMHAPGLVVVTPSTPHDAKGLLKSAFRGQNPVLYYEHKRLYRTVKGPVPQHDYTVPLGKAAVAREGRHVTVVSYALMLKRTLEAAEMLAAEGIEVEAIDLRTLVPYDKETILRSVEKTARAVVVYESSRTMGVGAEISAMIAEEGFGFLDAPVRRVSPPDAPQEPFAPVLAENYLPDAKRIAQAIRETVAY</sequence>
<dbReference type="CDD" id="cd07036">
    <property type="entry name" value="TPP_PYR_E1-PDHc-beta_like"/>
    <property type="match status" value="1"/>
</dbReference>
<protein>
    <submittedName>
        <fullName evidence="5">Alpha-ketoacid dehydrogenase subunit beta</fullName>
    </submittedName>
</protein>
<keyword evidence="3" id="KW-0786">Thiamine pyrophosphate</keyword>
<comment type="caution">
    <text evidence="5">The sequence shown here is derived from an EMBL/GenBank/DDBJ whole genome shotgun (WGS) entry which is preliminary data.</text>
</comment>
<dbReference type="Pfam" id="PF02779">
    <property type="entry name" value="Transket_pyr"/>
    <property type="match status" value="1"/>
</dbReference>
<evidence type="ECO:0000256" key="2">
    <source>
        <dbReference type="ARBA" id="ARBA00023002"/>
    </source>
</evidence>
<dbReference type="InterPro" id="IPR029061">
    <property type="entry name" value="THDP-binding"/>
</dbReference>
<accession>A0A538TR31</accession>
<evidence type="ECO:0000256" key="1">
    <source>
        <dbReference type="ARBA" id="ARBA00001964"/>
    </source>
</evidence>
<dbReference type="SMART" id="SM00861">
    <property type="entry name" value="Transket_pyr"/>
    <property type="match status" value="1"/>
</dbReference>
<dbReference type="Pfam" id="PF02780">
    <property type="entry name" value="Transketolase_C"/>
    <property type="match status" value="1"/>
</dbReference>
<name>A0A538TR31_UNCEI</name>
<dbReference type="InterPro" id="IPR009014">
    <property type="entry name" value="Transketo_C/PFOR_II"/>
</dbReference>
<dbReference type="GO" id="GO:0016491">
    <property type="term" value="F:oxidoreductase activity"/>
    <property type="evidence" value="ECO:0007669"/>
    <property type="project" value="UniProtKB-KW"/>
</dbReference>
<feature type="domain" description="Transketolase-like pyrimidine-binding" evidence="4">
    <location>
        <begin position="17"/>
        <end position="192"/>
    </location>
</feature>